<keyword evidence="2 7" id="KW-0813">Transport</keyword>
<dbReference type="AlphaFoldDB" id="A0A940YCY1"/>
<dbReference type="RefSeq" id="WP_210800278.1">
    <property type="nucleotide sequence ID" value="NZ_JAGQDE010000002.1"/>
</dbReference>
<feature type="transmembrane region" description="Helical" evidence="7">
    <location>
        <begin position="142"/>
        <end position="164"/>
    </location>
</feature>
<evidence type="ECO:0000256" key="1">
    <source>
        <dbReference type="ARBA" id="ARBA00004651"/>
    </source>
</evidence>
<dbReference type="EMBL" id="JAGQDE010000002">
    <property type="protein sequence ID" value="MBQ0957875.1"/>
    <property type="molecule type" value="Genomic_DNA"/>
</dbReference>
<dbReference type="Proteomes" id="UP000678374">
    <property type="component" value="Unassembled WGS sequence"/>
</dbReference>
<feature type="domain" description="Tripartite ATP-independent periplasmic transporters DctQ component" evidence="8">
    <location>
        <begin position="41"/>
        <end position="169"/>
    </location>
</feature>
<organism evidence="9 10">
    <name type="scientific">Ideonella aquatica</name>
    <dbReference type="NCBI Taxonomy" id="2824119"/>
    <lineage>
        <taxon>Bacteria</taxon>
        <taxon>Pseudomonadati</taxon>
        <taxon>Pseudomonadota</taxon>
        <taxon>Betaproteobacteria</taxon>
        <taxon>Burkholderiales</taxon>
        <taxon>Sphaerotilaceae</taxon>
        <taxon>Ideonella</taxon>
    </lineage>
</organism>
<comment type="similarity">
    <text evidence="7">Belongs to the TRAP transporter small permease family.</text>
</comment>
<keyword evidence="7" id="KW-0997">Cell inner membrane</keyword>
<keyword evidence="3" id="KW-1003">Cell membrane</keyword>
<sequence>MAELVPDDAHVDTPPKSGLLGLLSTVVTWWAMAGGAVFCALVVMSIVSIVGRKLFATPIQGDMEVLMMGAAIGSAAFLPVCELHDHHIKVDALTTWMSERARAALDVLGHGLLLLASVVLTWRTGLYVEEAKESMEVSPLLLIPIWWCVLLIVPSFVLLALTALHRTMHSLNIALGVKA</sequence>
<evidence type="ECO:0000256" key="4">
    <source>
        <dbReference type="ARBA" id="ARBA00022692"/>
    </source>
</evidence>
<keyword evidence="10" id="KW-1185">Reference proteome</keyword>
<reference evidence="9" key="1">
    <citation type="submission" date="2021-04" db="EMBL/GenBank/DDBJ databases">
        <title>The genome sequence of Ideonella sp. 4Y11.</title>
        <authorList>
            <person name="Liu Y."/>
        </authorList>
    </citation>
    <scope>NUCLEOTIDE SEQUENCE</scope>
    <source>
        <strain evidence="9">4Y11</strain>
    </source>
</reference>
<evidence type="ECO:0000256" key="3">
    <source>
        <dbReference type="ARBA" id="ARBA00022475"/>
    </source>
</evidence>
<evidence type="ECO:0000259" key="8">
    <source>
        <dbReference type="Pfam" id="PF04290"/>
    </source>
</evidence>
<proteinExistence type="inferred from homology"/>
<comment type="caution">
    <text evidence="9">The sequence shown here is derived from an EMBL/GenBank/DDBJ whole genome shotgun (WGS) entry which is preliminary data.</text>
</comment>
<keyword evidence="4 7" id="KW-0812">Transmembrane</keyword>
<dbReference type="Pfam" id="PF04290">
    <property type="entry name" value="DctQ"/>
    <property type="match status" value="1"/>
</dbReference>
<comment type="subcellular location">
    <subcellularLocation>
        <location evidence="7">Cell inner membrane</location>
        <topology evidence="7">Multi-pass membrane protein</topology>
    </subcellularLocation>
    <subcellularLocation>
        <location evidence="1">Cell membrane</location>
        <topology evidence="1">Multi-pass membrane protein</topology>
    </subcellularLocation>
</comment>
<evidence type="ECO:0000256" key="2">
    <source>
        <dbReference type="ARBA" id="ARBA00022448"/>
    </source>
</evidence>
<feature type="transmembrane region" description="Helical" evidence="7">
    <location>
        <begin position="103"/>
        <end position="122"/>
    </location>
</feature>
<keyword evidence="5 7" id="KW-1133">Transmembrane helix</keyword>
<evidence type="ECO:0000313" key="9">
    <source>
        <dbReference type="EMBL" id="MBQ0957875.1"/>
    </source>
</evidence>
<dbReference type="GO" id="GO:0005886">
    <property type="term" value="C:plasma membrane"/>
    <property type="evidence" value="ECO:0007669"/>
    <property type="project" value="UniProtKB-SubCell"/>
</dbReference>
<evidence type="ECO:0000256" key="5">
    <source>
        <dbReference type="ARBA" id="ARBA00022989"/>
    </source>
</evidence>
<dbReference type="GO" id="GO:0022857">
    <property type="term" value="F:transmembrane transporter activity"/>
    <property type="evidence" value="ECO:0007669"/>
    <property type="project" value="UniProtKB-UniRule"/>
</dbReference>
<comment type="function">
    <text evidence="7">Part of the tripartite ATP-independent periplasmic (TRAP) transport system.</text>
</comment>
<name>A0A940YCY1_9BURK</name>
<accession>A0A940YCY1</accession>
<protein>
    <recommendedName>
        <fullName evidence="7">TRAP transporter small permease protein</fullName>
    </recommendedName>
</protein>
<evidence type="ECO:0000256" key="7">
    <source>
        <dbReference type="RuleBase" id="RU369079"/>
    </source>
</evidence>
<evidence type="ECO:0000313" key="10">
    <source>
        <dbReference type="Proteomes" id="UP000678374"/>
    </source>
</evidence>
<comment type="subunit">
    <text evidence="7">The complex comprises the extracytoplasmic solute receptor protein and the two transmembrane proteins.</text>
</comment>
<feature type="transmembrane region" description="Helical" evidence="7">
    <location>
        <begin position="29"/>
        <end position="50"/>
    </location>
</feature>
<comment type="caution">
    <text evidence="7">Lacks conserved residue(s) required for the propagation of feature annotation.</text>
</comment>
<gene>
    <name evidence="9" type="ORF">KAK06_02785</name>
</gene>
<evidence type="ECO:0000256" key="6">
    <source>
        <dbReference type="ARBA" id="ARBA00023136"/>
    </source>
</evidence>
<keyword evidence="6 7" id="KW-0472">Membrane</keyword>
<dbReference type="InterPro" id="IPR055348">
    <property type="entry name" value="DctQ"/>
</dbReference>